<dbReference type="InterPro" id="IPR050352">
    <property type="entry name" value="ABCG_transporters"/>
</dbReference>
<dbReference type="PROSITE" id="PS50893">
    <property type="entry name" value="ABC_TRANSPORTER_2"/>
    <property type="match status" value="1"/>
</dbReference>
<dbReference type="InterPro" id="IPR043926">
    <property type="entry name" value="ABCG_dom"/>
</dbReference>
<protein>
    <recommendedName>
        <fullName evidence="10">ABC transporter domain-containing protein</fullName>
    </recommendedName>
</protein>
<evidence type="ECO:0000313" key="12">
    <source>
        <dbReference type="Proteomes" id="UP001153292"/>
    </source>
</evidence>
<feature type="transmembrane region" description="Helical" evidence="9">
    <location>
        <begin position="442"/>
        <end position="464"/>
    </location>
</feature>
<evidence type="ECO:0000256" key="2">
    <source>
        <dbReference type="ARBA" id="ARBA00005814"/>
    </source>
</evidence>
<dbReference type="InterPro" id="IPR003593">
    <property type="entry name" value="AAA+_ATPase"/>
</dbReference>
<evidence type="ECO:0000256" key="1">
    <source>
        <dbReference type="ARBA" id="ARBA00004141"/>
    </source>
</evidence>
<evidence type="ECO:0000256" key="3">
    <source>
        <dbReference type="ARBA" id="ARBA00022448"/>
    </source>
</evidence>
<comment type="similarity">
    <text evidence="2">Belongs to the ABC transporter superfamily. ABCG family. Eye pigment precursor importer (TC 3.A.1.204) subfamily.</text>
</comment>
<gene>
    <name evidence="11" type="ORF">CHILSU_LOCUS8995</name>
</gene>
<proteinExistence type="inferred from homology"/>
<evidence type="ECO:0000256" key="9">
    <source>
        <dbReference type="SAM" id="Phobius"/>
    </source>
</evidence>
<evidence type="ECO:0000259" key="10">
    <source>
        <dbReference type="PROSITE" id="PS50893"/>
    </source>
</evidence>
<dbReference type="EMBL" id="OU963897">
    <property type="protein sequence ID" value="CAH0405631.1"/>
    <property type="molecule type" value="Genomic_DNA"/>
</dbReference>
<dbReference type="Pfam" id="PF00005">
    <property type="entry name" value="ABC_tran"/>
    <property type="match status" value="1"/>
</dbReference>
<keyword evidence="12" id="KW-1185">Reference proteome</keyword>
<dbReference type="InterPro" id="IPR013525">
    <property type="entry name" value="ABC2_TM"/>
</dbReference>
<evidence type="ECO:0000256" key="8">
    <source>
        <dbReference type="ARBA" id="ARBA00023136"/>
    </source>
</evidence>
<reference evidence="11" key="1">
    <citation type="submission" date="2021-12" db="EMBL/GenBank/DDBJ databases">
        <authorList>
            <person name="King R."/>
        </authorList>
    </citation>
    <scope>NUCLEOTIDE SEQUENCE</scope>
</reference>
<accession>A0ABN8BFQ6</accession>
<feature type="transmembrane region" description="Helical" evidence="9">
    <location>
        <begin position="411"/>
        <end position="430"/>
    </location>
</feature>
<keyword evidence="6" id="KW-0067">ATP-binding</keyword>
<organism evidence="11 12">
    <name type="scientific">Chilo suppressalis</name>
    <name type="common">Asiatic rice borer moth</name>
    <dbReference type="NCBI Taxonomy" id="168631"/>
    <lineage>
        <taxon>Eukaryota</taxon>
        <taxon>Metazoa</taxon>
        <taxon>Ecdysozoa</taxon>
        <taxon>Arthropoda</taxon>
        <taxon>Hexapoda</taxon>
        <taxon>Insecta</taxon>
        <taxon>Pterygota</taxon>
        <taxon>Neoptera</taxon>
        <taxon>Endopterygota</taxon>
        <taxon>Lepidoptera</taxon>
        <taxon>Glossata</taxon>
        <taxon>Ditrysia</taxon>
        <taxon>Pyraloidea</taxon>
        <taxon>Crambidae</taxon>
        <taxon>Crambinae</taxon>
        <taxon>Chilo</taxon>
    </lineage>
</organism>
<comment type="subcellular location">
    <subcellularLocation>
        <location evidence="1">Membrane</location>
        <topology evidence="1">Multi-pass membrane protein</topology>
    </subcellularLocation>
</comment>
<dbReference type="Pfam" id="PF01061">
    <property type="entry name" value="ABC2_membrane"/>
    <property type="match status" value="1"/>
</dbReference>
<feature type="transmembrane region" description="Helical" evidence="9">
    <location>
        <begin position="329"/>
        <end position="352"/>
    </location>
</feature>
<dbReference type="PANTHER" id="PTHR48041">
    <property type="entry name" value="ABC TRANSPORTER G FAMILY MEMBER 28"/>
    <property type="match status" value="1"/>
</dbReference>
<feature type="transmembrane region" description="Helical" evidence="9">
    <location>
        <begin position="364"/>
        <end position="384"/>
    </location>
</feature>
<keyword evidence="5" id="KW-0547">Nucleotide-binding</keyword>
<keyword evidence="3" id="KW-0813">Transport</keyword>
<dbReference type="SMART" id="SM00382">
    <property type="entry name" value="AAA"/>
    <property type="match status" value="1"/>
</dbReference>
<dbReference type="Gene3D" id="3.40.50.300">
    <property type="entry name" value="P-loop containing nucleotide triphosphate hydrolases"/>
    <property type="match status" value="1"/>
</dbReference>
<dbReference type="InterPro" id="IPR027417">
    <property type="entry name" value="P-loop_NTPase"/>
</dbReference>
<evidence type="ECO:0000313" key="11">
    <source>
        <dbReference type="EMBL" id="CAH0405631.1"/>
    </source>
</evidence>
<dbReference type="Pfam" id="PF19055">
    <property type="entry name" value="ABC2_membrane_7"/>
    <property type="match status" value="1"/>
</dbReference>
<dbReference type="PANTHER" id="PTHR48041:SF91">
    <property type="entry name" value="ABC TRANSPORTER G FAMILY MEMBER 28"/>
    <property type="match status" value="1"/>
</dbReference>
<evidence type="ECO:0000256" key="7">
    <source>
        <dbReference type="ARBA" id="ARBA00022989"/>
    </source>
</evidence>
<name>A0ABN8BFQ6_CHISP</name>
<keyword evidence="4 9" id="KW-0812">Transmembrane</keyword>
<dbReference type="Proteomes" id="UP001153292">
    <property type="component" value="Chromosome 4"/>
</dbReference>
<keyword evidence="7 9" id="KW-1133">Transmembrane helix</keyword>
<dbReference type="InterPro" id="IPR003439">
    <property type="entry name" value="ABC_transporter-like_ATP-bd"/>
</dbReference>
<evidence type="ECO:0000256" key="5">
    <source>
        <dbReference type="ARBA" id="ARBA00022741"/>
    </source>
</evidence>
<feature type="transmembrane region" description="Helical" evidence="9">
    <location>
        <begin position="558"/>
        <end position="575"/>
    </location>
</feature>
<dbReference type="SUPFAM" id="SSF52540">
    <property type="entry name" value="P-loop containing nucleoside triphosphate hydrolases"/>
    <property type="match status" value="1"/>
</dbReference>
<sequence>MELSDTSEEGSRSVIRISGLSVWTPEEKSWWRRKVIKPSTLILNNISGCIKEGEFAAILGPSGAGKTTFLVSLAGKCQMPTRGVVTLGGRDVRLTQGAVEIVPQHDVFMPGLTVDEHLVFMTELKVGNCKTDRVKRMLRDLMKEMNLKNIARTNISKLSGGEKRLLSLTTSLLSSPQILMCDEPTTGLDSYNALLVVDTLKKLTLCGKAVICTVHQPSMDLLKQFSSIMLMADGKLLFHGSHDECKDMFESLNLYCPKNYNPAEFYIREVSRLSPELTGKMEATYQPLCDTPNEFPARKPVYRRNWFKQVQLLLWRSSLTFSRDLKGQLFQLFVNVVVTSLVIGTCYVGISGTSQRGVQDLRGLLWLMTSEVCFALAYSALFAFEEDLSLFKREVGTYSCSSYYVARLLGYVPRCVAWPLVLVLLMTLAVQLPQHALTATKFFVTLSFAAVAASAYGLGMGALFTSTGAMGDVMPCADLPLFLMSGAFLRVSSLPFWLQPLRFLSHFYYAMDAVSNIYWRQIGHIDCPTNSTSVCFNDGASVLVEAGYSTNFILQDSLGMLGVTVFWSILAYYGLKREEKKGYAY</sequence>
<feature type="domain" description="ABC transporter" evidence="10">
    <location>
        <begin position="15"/>
        <end position="258"/>
    </location>
</feature>
<evidence type="ECO:0000256" key="4">
    <source>
        <dbReference type="ARBA" id="ARBA00022692"/>
    </source>
</evidence>
<evidence type="ECO:0000256" key="6">
    <source>
        <dbReference type="ARBA" id="ARBA00022840"/>
    </source>
</evidence>
<keyword evidence="8 9" id="KW-0472">Membrane</keyword>